<evidence type="ECO:0000313" key="1">
    <source>
        <dbReference type="EMBL" id="KAJ8556414.1"/>
    </source>
</evidence>
<accession>A0A9Q1REX6</accession>
<proteinExistence type="predicted"/>
<reference evidence="2" key="1">
    <citation type="journal article" date="2023" name="Proc. Natl. Acad. Sci. U.S.A.">
        <title>Genomic and structural basis for evolution of tropane alkaloid biosynthesis.</title>
        <authorList>
            <person name="Wanga Y.-J."/>
            <person name="Taina T."/>
            <person name="Yua J.-Y."/>
            <person name="Lia J."/>
            <person name="Xua B."/>
            <person name="Chenc J."/>
            <person name="D'Auriad J.C."/>
            <person name="Huanga J.-P."/>
            <person name="Huanga S.-X."/>
        </authorList>
    </citation>
    <scope>NUCLEOTIDE SEQUENCE [LARGE SCALE GENOMIC DNA]</scope>
    <source>
        <strain evidence="2">cv. KIB-2019</strain>
    </source>
</reference>
<dbReference type="AlphaFoldDB" id="A0A9Q1REX6"/>
<protein>
    <submittedName>
        <fullName evidence="1">Uncharacterized protein</fullName>
    </submittedName>
</protein>
<dbReference type="PANTHER" id="PTHR47451:SF1">
    <property type="entry name" value="ARM REPEAT SUPERFAMILY PROTEIN"/>
    <property type="match status" value="1"/>
</dbReference>
<gene>
    <name evidence="1" type="ORF">K7X08_029805</name>
</gene>
<organism evidence="1 2">
    <name type="scientific">Anisodus acutangulus</name>
    <dbReference type="NCBI Taxonomy" id="402998"/>
    <lineage>
        <taxon>Eukaryota</taxon>
        <taxon>Viridiplantae</taxon>
        <taxon>Streptophyta</taxon>
        <taxon>Embryophyta</taxon>
        <taxon>Tracheophyta</taxon>
        <taxon>Spermatophyta</taxon>
        <taxon>Magnoliopsida</taxon>
        <taxon>eudicotyledons</taxon>
        <taxon>Gunneridae</taxon>
        <taxon>Pentapetalae</taxon>
        <taxon>asterids</taxon>
        <taxon>lamiids</taxon>
        <taxon>Solanales</taxon>
        <taxon>Solanaceae</taxon>
        <taxon>Solanoideae</taxon>
        <taxon>Hyoscyameae</taxon>
        <taxon>Anisodus</taxon>
    </lineage>
</organism>
<keyword evidence="2" id="KW-1185">Reference proteome</keyword>
<comment type="caution">
    <text evidence="1">The sequence shown here is derived from an EMBL/GenBank/DDBJ whole genome shotgun (WGS) entry which is preliminary data.</text>
</comment>
<sequence length="87" mass="9559">MVGIKLAFHFCSLETAFVVDLLDSTVLSRLIDIMRTSSPDLQRKAASILDFAAVIEPCTEKILSIDLETGLDALFQQKTLNGHLVPL</sequence>
<name>A0A9Q1REX6_9SOLA</name>
<dbReference type="PANTHER" id="PTHR47451">
    <property type="entry name" value="ARM REPEAT SUPERFAMILY PROTEIN"/>
    <property type="match status" value="1"/>
</dbReference>
<dbReference type="Proteomes" id="UP001152561">
    <property type="component" value="Unassembled WGS sequence"/>
</dbReference>
<evidence type="ECO:0000313" key="2">
    <source>
        <dbReference type="Proteomes" id="UP001152561"/>
    </source>
</evidence>
<dbReference type="EMBL" id="JAJAGQ010000008">
    <property type="protein sequence ID" value="KAJ8556414.1"/>
    <property type="molecule type" value="Genomic_DNA"/>
</dbReference>
<dbReference type="OrthoDB" id="1286445at2759"/>